<dbReference type="Pfam" id="PF00665">
    <property type="entry name" value="rve"/>
    <property type="match status" value="1"/>
</dbReference>
<dbReference type="PROSITE" id="PS50994">
    <property type="entry name" value="INTEGRASE"/>
    <property type="match status" value="1"/>
</dbReference>
<dbReference type="InterPro" id="IPR039537">
    <property type="entry name" value="Retrotran_Ty1/copia-like"/>
</dbReference>
<evidence type="ECO:0000259" key="3">
    <source>
        <dbReference type="PROSITE" id="PS50994"/>
    </source>
</evidence>
<dbReference type="Pfam" id="PF13976">
    <property type="entry name" value="gag_pre-integrs"/>
    <property type="match status" value="1"/>
</dbReference>
<dbReference type="Pfam" id="PF25597">
    <property type="entry name" value="SH3_retrovirus"/>
    <property type="match status" value="1"/>
</dbReference>
<dbReference type="PANTHER" id="PTHR42648">
    <property type="entry name" value="TRANSPOSASE, PUTATIVE-RELATED"/>
    <property type="match status" value="1"/>
</dbReference>
<organism evidence="4 5">
    <name type="scientific">Centaurea solstitialis</name>
    <name type="common">yellow star-thistle</name>
    <dbReference type="NCBI Taxonomy" id="347529"/>
    <lineage>
        <taxon>Eukaryota</taxon>
        <taxon>Viridiplantae</taxon>
        <taxon>Streptophyta</taxon>
        <taxon>Embryophyta</taxon>
        <taxon>Tracheophyta</taxon>
        <taxon>Spermatophyta</taxon>
        <taxon>Magnoliopsida</taxon>
        <taxon>eudicotyledons</taxon>
        <taxon>Gunneridae</taxon>
        <taxon>Pentapetalae</taxon>
        <taxon>asterids</taxon>
        <taxon>campanulids</taxon>
        <taxon>Asterales</taxon>
        <taxon>Asteraceae</taxon>
        <taxon>Carduoideae</taxon>
        <taxon>Cardueae</taxon>
        <taxon>Centaureinae</taxon>
        <taxon>Centaurea</taxon>
    </lineage>
</organism>
<feature type="domain" description="Integrase catalytic" evidence="3">
    <location>
        <begin position="435"/>
        <end position="601"/>
    </location>
</feature>
<evidence type="ECO:0000256" key="1">
    <source>
        <dbReference type="ARBA" id="ARBA00022670"/>
    </source>
</evidence>
<dbReference type="AlphaFoldDB" id="A0AA38WD95"/>
<dbReference type="GO" id="GO:0015074">
    <property type="term" value="P:DNA integration"/>
    <property type="evidence" value="ECO:0007669"/>
    <property type="project" value="InterPro"/>
</dbReference>
<proteinExistence type="predicted"/>
<feature type="region of interest" description="Disordered" evidence="2">
    <location>
        <begin position="728"/>
        <end position="773"/>
    </location>
</feature>
<dbReference type="GO" id="GO:0006508">
    <property type="term" value="P:proteolysis"/>
    <property type="evidence" value="ECO:0007669"/>
    <property type="project" value="UniProtKB-KW"/>
</dbReference>
<dbReference type="SUPFAM" id="SSF53098">
    <property type="entry name" value="Ribonuclease H-like"/>
    <property type="match status" value="1"/>
</dbReference>
<dbReference type="InterPro" id="IPR057670">
    <property type="entry name" value="SH3_retrovirus"/>
</dbReference>
<dbReference type="Pfam" id="PF22936">
    <property type="entry name" value="Pol_BBD"/>
    <property type="match status" value="1"/>
</dbReference>
<protein>
    <recommendedName>
        <fullName evidence="3">Integrase catalytic domain-containing protein</fullName>
    </recommendedName>
</protein>
<sequence>MAVHGGCGFVVGAGGSSNTTNCGGGVCGYLGGGGCAAAAVALSNKRRGGGGALARRRWFPAAKGGVWWLFPRPAVAEVAAAACVWVAGGGGRKTAAAVVRAPADRRLGGIASPSQPIPVPLLLAILDRWWWVIDLPPLSRSRPWRRVFCVRGRRWPRPSLVAAGTYGGGYAVVAAVFFGRGCRVEARRISGGGGLKTPLPLCSKYVRWWWWRDIAAMAAVRLTLVQVPGLTKARLRLEGLRLGGVPIEFLTLLYVDSGATDHMTSSSSANVSNPAPYMGTGNVSFGNGNVLPISHTGTTRVSSNITLRDVLVIPRLTKNLLSVSKLTTDYPVDVLLSQPFFTIQDRRMKQPLAQGRCENRLYVLRTKPYALVATSSRASYELWHARLGHINFAVISLLNKQGLLSLTSVLPKPILCEPCQLSKSHRLPFQDNTKRSSDPSDLVHCDLWGPSPVISVDGYSYYVAFVDDYSRFTWLYPLKTKSGFYSVLTAFIKFVETQFSQKIKVFQSDGGTEFVNNHVRKIFEENGTLHRISCPYTPQQNGRVKRKHRHLVETRLDMLFHAHIPTGYWIDAFSSVAYIINRLPSKILDDKSPFELLYSRVPSYDNFKTFGCQVFPYLRDYSANKLAPRSIPCIFIGYSSQYKGFCCLDPATSRIYITRHARFNETFFPFAGGNSLTPLTSLHVSTFLEDIYSPVPPPNSIPPTMQSTSSTMATQPCDLCTPSPHAIPSQDSLPLHEPSSPPSPASATAPSPIVVTAPTLPPQPEPSATSSQHPMITCAKAGIFKPKQRADFAYLTSDALHAALFTHTEPRGFKTAAKNPESVENGSVGYDWID</sequence>
<name>A0AA38WD95_9ASTR</name>
<keyword evidence="1" id="KW-0645">Protease</keyword>
<dbReference type="InterPro" id="IPR054722">
    <property type="entry name" value="PolX-like_BBD"/>
</dbReference>
<dbReference type="PANTHER" id="PTHR42648:SF26">
    <property type="entry name" value="INTEGRASE CATALYTIC DOMAIN-CONTAINING PROTEIN"/>
    <property type="match status" value="1"/>
</dbReference>
<dbReference type="InterPro" id="IPR012337">
    <property type="entry name" value="RNaseH-like_sf"/>
</dbReference>
<accession>A0AA38WD95</accession>
<evidence type="ECO:0000313" key="4">
    <source>
        <dbReference type="EMBL" id="KAJ9557137.1"/>
    </source>
</evidence>
<gene>
    <name evidence="4" type="ORF">OSB04_011751</name>
</gene>
<dbReference type="InterPro" id="IPR036397">
    <property type="entry name" value="RNaseH_sf"/>
</dbReference>
<dbReference type="Gene3D" id="3.30.420.10">
    <property type="entry name" value="Ribonuclease H-like superfamily/Ribonuclease H"/>
    <property type="match status" value="1"/>
</dbReference>
<dbReference type="GO" id="GO:0003676">
    <property type="term" value="F:nucleic acid binding"/>
    <property type="evidence" value="ECO:0007669"/>
    <property type="project" value="InterPro"/>
</dbReference>
<comment type="caution">
    <text evidence="4">The sequence shown here is derived from an EMBL/GenBank/DDBJ whole genome shotgun (WGS) entry which is preliminary data.</text>
</comment>
<keyword evidence="5" id="KW-1185">Reference proteome</keyword>
<dbReference type="Proteomes" id="UP001172457">
    <property type="component" value="Chromosome 3"/>
</dbReference>
<reference evidence="4" key="1">
    <citation type="submission" date="2023-03" db="EMBL/GenBank/DDBJ databases">
        <title>Chromosome-scale reference genome and RAD-based genetic map of yellow starthistle (Centaurea solstitialis) reveal putative structural variation and QTLs associated with invader traits.</title>
        <authorList>
            <person name="Reatini B."/>
            <person name="Cang F.A."/>
            <person name="Jiang Q."/>
            <person name="Mckibben M.T.W."/>
            <person name="Barker M.S."/>
            <person name="Rieseberg L.H."/>
            <person name="Dlugosch K.M."/>
        </authorList>
    </citation>
    <scope>NUCLEOTIDE SEQUENCE</scope>
    <source>
        <strain evidence="4">CAN-66</strain>
        <tissue evidence="4">Leaf</tissue>
    </source>
</reference>
<dbReference type="GO" id="GO:0008233">
    <property type="term" value="F:peptidase activity"/>
    <property type="evidence" value="ECO:0007669"/>
    <property type="project" value="UniProtKB-KW"/>
</dbReference>
<keyword evidence="1" id="KW-0378">Hydrolase</keyword>
<dbReference type="InterPro" id="IPR025724">
    <property type="entry name" value="GAG-pre-integrase_dom"/>
</dbReference>
<evidence type="ECO:0000313" key="5">
    <source>
        <dbReference type="Proteomes" id="UP001172457"/>
    </source>
</evidence>
<dbReference type="EMBL" id="JARYMX010000003">
    <property type="protein sequence ID" value="KAJ9557137.1"/>
    <property type="molecule type" value="Genomic_DNA"/>
</dbReference>
<dbReference type="InterPro" id="IPR001584">
    <property type="entry name" value="Integrase_cat-core"/>
</dbReference>
<evidence type="ECO:0000256" key="2">
    <source>
        <dbReference type="SAM" id="MobiDB-lite"/>
    </source>
</evidence>